<keyword evidence="7" id="KW-1185">Reference proteome</keyword>
<dbReference type="Pfam" id="PF05426">
    <property type="entry name" value="Alginate_lyase"/>
    <property type="match status" value="1"/>
</dbReference>
<evidence type="ECO:0000313" key="6">
    <source>
        <dbReference type="EMBL" id="MBD3942550.1"/>
    </source>
</evidence>
<sequence>MTALLTVLLVVIVVFPVNGVVAEAASTPKPSPSPTATSKAKATPTPTAKPKATSKASPTPTPTAEPEPDTEPSPDAVKPVVSSAGFTHPGVFDSLDSLETSRKHLFAGDKPWTTIFQQLVSSPYVARDAPDFSDFASAGAVDPLSSRCSLKDGAGCVTYCGSFNVPDVGCTDARMDARAVYAQALMFWYTGNAGYAQRAIAILNAYAQHFRGNTGSNGPLMTAWIGETMLRGAEILRYTYTPQKGDEAFDVEGFSAMLRTTAVPMLSTFDYGPYNGNWKLSATDSLMNIAVFLDDRDLYNRALAMWREAVPAYVYLSEDGRVPASPVTGTGQYQSRTDLSCFWLANKVAPCQTDPKTDPHFGFQNGQSQESCRDFGHTALGLGAMINAAETASIQGDDLYAEQQERIMSGVLYAAQVALTYKTEGWPRGFCDGATDLTTNLLLANLPAEVVYNAYVVRKGVPFSAIKIRGYGAKYPKNDPLAAFIADRRVDSNPVGDVSAWEGLTHRLADKPVPAVKFTEQAPTPTPTPTPTRSTSPTAEASAPTGATLSVAVPIVVAVLVIAMASAASFLVIRRVRRRP</sequence>
<name>A0ABR8NPH7_9MICO</name>
<comment type="caution">
    <text evidence="6">The sequence shown here is derived from an EMBL/GenBank/DDBJ whole genome shotgun (WGS) entry which is preliminary data.</text>
</comment>
<organism evidence="6 7">
    <name type="scientific">Microbacterium helvum</name>
    <dbReference type="NCBI Taxonomy" id="2773713"/>
    <lineage>
        <taxon>Bacteria</taxon>
        <taxon>Bacillati</taxon>
        <taxon>Actinomycetota</taxon>
        <taxon>Actinomycetes</taxon>
        <taxon>Micrococcales</taxon>
        <taxon>Microbacteriaceae</taxon>
        <taxon>Microbacterium</taxon>
    </lineage>
</organism>
<keyword evidence="4" id="KW-0472">Membrane</keyword>
<proteinExistence type="predicted"/>
<dbReference type="RefSeq" id="WP_191172178.1">
    <property type="nucleotide sequence ID" value="NZ_JACXZS010000008.1"/>
</dbReference>
<protein>
    <submittedName>
        <fullName evidence="6">Alginate lyase family protein</fullName>
    </submittedName>
</protein>
<dbReference type="InterPro" id="IPR008397">
    <property type="entry name" value="Alginate_lyase_dom"/>
</dbReference>
<evidence type="ECO:0000256" key="2">
    <source>
        <dbReference type="ARBA" id="ARBA00023239"/>
    </source>
</evidence>
<accession>A0ABR8NPH7</accession>
<dbReference type="Gene3D" id="1.50.10.100">
    <property type="entry name" value="Chondroitin AC/alginate lyase"/>
    <property type="match status" value="1"/>
</dbReference>
<feature type="transmembrane region" description="Helical" evidence="4">
    <location>
        <begin position="551"/>
        <end position="573"/>
    </location>
</feature>
<feature type="compositionally biased region" description="Low complexity" evidence="3">
    <location>
        <begin position="531"/>
        <end position="543"/>
    </location>
</feature>
<feature type="region of interest" description="Disordered" evidence="3">
    <location>
        <begin position="24"/>
        <end position="80"/>
    </location>
</feature>
<dbReference type="Proteomes" id="UP000598426">
    <property type="component" value="Unassembled WGS sequence"/>
</dbReference>
<evidence type="ECO:0000256" key="4">
    <source>
        <dbReference type="SAM" id="Phobius"/>
    </source>
</evidence>
<feature type="region of interest" description="Disordered" evidence="3">
    <location>
        <begin position="518"/>
        <end position="543"/>
    </location>
</feature>
<evidence type="ECO:0000313" key="7">
    <source>
        <dbReference type="Proteomes" id="UP000598426"/>
    </source>
</evidence>
<feature type="compositionally biased region" description="Low complexity" evidence="3">
    <location>
        <begin position="24"/>
        <end position="58"/>
    </location>
</feature>
<reference evidence="6 7" key="1">
    <citation type="submission" date="2020-09" db="EMBL/GenBank/DDBJ databases">
        <title>Isolation and identification of active actinomycetes.</title>
        <authorList>
            <person name="Li X."/>
        </authorList>
    </citation>
    <scope>NUCLEOTIDE SEQUENCE [LARGE SCALE GENOMIC DNA]</scope>
    <source>
        <strain evidence="6 7">NEAU-LLC</strain>
    </source>
</reference>
<dbReference type="GO" id="GO:0016829">
    <property type="term" value="F:lyase activity"/>
    <property type="evidence" value="ECO:0007669"/>
    <property type="project" value="UniProtKB-KW"/>
</dbReference>
<evidence type="ECO:0000256" key="1">
    <source>
        <dbReference type="ARBA" id="ARBA00022729"/>
    </source>
</evidence>
<dbReference type="EMBL" id="JACXZS010000008">
    <property type="protein sequence ID" value="MBD3942550.1"/>
    <property type="molecule type" value="Genomic_DNA"/>
</dbReference>
<dbReference type="InterPro" id="IPR008929">
    <property type="entry name" value="Chondroitin_lyas"/>
</dbReference>
<keyword evidence="4" id="KW-0812">Transmembrane</keyword>
<feature type="domain" description="Alginate lyase" evidence="5">
    <location>
        <begin position="152"/>
        <end position="323"/>
    </location>
</feature>
<keyword evidence="2 6" id="KW-0456">Lyase</keyword>
<dbReference type="SUPFAM" id="SSF48230">
    <property type="entry name" value="Chondroitin AC/alginate lyase"/>
    <property type="match status" value="1"/>
</dbReference>
<keyword evidence="1" id="KW-0732">Signal</keyword>
<gene>
    <name evidence="6" type="ORF">IF188_12665</name>
</gene>
<keyword evidence="4" id="KW-1133">Transmembrane helix</keyword>
<evidence type="ECO:0000259" key="5">
    <source>
        <dbReference type="Pfam" id="PF05426"/>
    </source>
</evidence>
<evidence type="ECO:0000256" key="3">
    <source>
        <dbReference type="SAM" id="MobiDB-lite"/>
    </source>
</evidence>